<keyword evidence="3" id="KW-1185">Reference proteome</keyword>
<reference evidence="2 3" key="1">
    <citation type="journal article" date="2015" name="Genome Announc.">
        <title>Complete Genome Sequence of the Type Strain Corynebacterium mustelae DSM 45274, Isolated from Various Tissues of a Male Ferret with Lethal Sepsis.</title>
        <authorList>
            <person name="Ruckert C."/>
            <person name="Eimer J."/>
            <person name="Winkler A."/>
            <person name="Tauch A."/>
        </authorList>
    </citation>
    <scope>NUCLEOTIDE SEQUENCE [LARGE SCALE GENOMIC DNA]</scope>
    <source>
        <strain evidence="2 3">DSM 45274</strain>
        <plasmid evidence="2">phiCmus45274</plasmid>
        <plasmid evidence="3">Plasmid phiCmus45274</plasmid>
    </source>
</reference>
<reference evidence="3" key="2">
    <citation type="submission" date="2015-05" db="EMBL/GenBank/DDBJ databases">
        <title>Complete genome sequence of Corynebacterium mustelae DSM 45274, isolated from various tissues of a male ferret with lethal sepsis.</title>
        <authorList>
            <person name="Ruckert C."/>
            <person name="Albersmeier A."/>
            <person name="Winkler A."/>
            <person name="Tauch A."/>
        </authorList>
    </citation>
    <scope>NUCLEOTIDE SEQUENCE [LARGE SCALE GENOMIC DNA]</scope>
    <source>
        <strain evidence="3">DSM 45274</strain>
        <plasmid evidence="3">Plasmid phiCmus45274</plasmid>
    </source>
</reference>
<dbReference type="KEGG" id="cmv:CMUST_04500"/>
<gene>
    <name evidence="1" type="ORF">CMUST_04500</name>
    <name evidence="2" type="ORF">CMUST_15720</name>
</gene>
<dbReference type="EMBL" id="CP011542">
    <property type="protein sequence ID" value="AKK05242.1"/>
    <property type="molecule type" value="Genomic_DNA"/>
</dbReference>
<sequence>MAVNVANAFVGAPPIDGGVFYSAPLGTKLPTTALEKLNTAFVDHGAVSENGFSVKPTRNSTTEKMFGGGDFIALQTDYGVDIEITFMEDDNDAVIKTAFGDASVVEKAATSNTGKQRTIYYTDEPLPVKSYVLKAISGAKSKTYVAERAQVISVEKTPDVHNATTKTTVKLKAYKSTAAELRGAYVVELRDDGVHSG</sequence>
<dbReference type="Proteomes" id="UP000035199">
    <property type="component" value="Plasmid phiCmus45274"/>
</dbReference>
<geneLocation type="plasmid" evidence="2 3">
    <name>phiCmus45274</name>
</geneLocation>
<accession>A0A0G3H8E2</accession>
<name>A0A0G3H8E2_9CORY</name>
<evidence type="ECO:0000313" key="2">
    <source>
        <dbReference type="EMBL" id="AKK07432.1"/>
    </source>
</evidence>
<dbReference type="KEGG" id="cmv:CMUST_15720"/>
<organism evidence="2 3">
    <name type="scientific">Corynebacterium mustelae</name>
    <dbReference type="NCBI Taxonomy" id="571915"/>
    <lineage>
        <taxon>Bacteria</taxon>
        <taxon>Bacillati</taxon>
        <taxon>Actinomycetota</taxon>
        <taxon>Actinomycetes</taxon>
        <taxon>Mycobacteriales</taxon>
        <taxon>Corynebacteriaceae</taxon>
        <taxon>Corynebacterium</taxon>
    </lineage>
</organism>
<dbReference type="OrthoDB" id="4409685at2"/>
<dbReference type="STRING" id="571915.CMUST_04500"/>
<dbReference type="RefSeq" id="WP_047261495.1">
    <property type="nucleotide sequence ID" value="NZ_CP011542.1"/>
</dbReference>
<evidence type="ECO:0008006" key="4">
    <source>
        <dbReference type="Google" id="ProtNLM"/>
    </source>
</evidence>
<protein>
    <recommendedName>
        <fullName evidence="4">Phage major tail protein, phi13 family</fullName>
    </recommendedName>
</protein>
<dbReference type="AlphaFoldDB" id="A0A0G3H8E2"/>
<evidence type="ECO:0000313" key="1">
    <source>
        <dbReference type="EMBL" id="AKK05242.1"/>
    </source>
</evidence>
<keyword evidence="2" id="KW-0614">Plasmid</keyword>
<evidence type="ECO:0000313" key="3">
    <source>
        <dbReference type="Proteomes" id="UP000035199"/>
    </source>
</evidence>
<dbReference type="EMBL" id="CP011544">
    <property type="protein sequence ID" value="AKK07432.1"/>
    <property type="molecule type" value="Genomic_DNA"/>
</dbReference>
<dbReference type="Proteomes" id="UP000035199">
    <property type="component" value="Chromosome"/>
</dbReference>
<dbReference type="PATRIC" id="fig|571915.4.peg.3374"/>
<proteinExistence type="predicted"/>